<comment type="caution">
    <text evidence="1">The sequence shown here is derived from an EMBL/GenBank/DDBJ whole genome shotgun (WGS) entry which is preliminary data.</text>
</comment>
<protein>
    <submittedName>
        <fullName evidence="1">Transposase</fullName>
    </submittedName>
</protein>
<reference evidence="1 2" key="1">
    <citation type="submission" date="2019-08" db="EMBL/GenBank/DDBJ databases">
        <title>In-depth cultivation of the pig gut microbiome towards novel bacterial diversity and tailored functional studies.</title>
        <authorList>
            <person name="Wylensek D."/>
            <person name="Hitch T.C.A."/>
            <person name="Clavel T."/>
        </authorList>
    </citation>
    <scope>NUCLEOTIDE SEQUENCE [LARGE SCALE GENOMIC DNA]</scope>
    <source>
        <strain evidence="1 2">WCA-380-WT-2B</strain>
    </source>
</reference>
<dbReference type="EMBL" id="VULQ01000002">
    <property type="protein sequence ID" value="MSS77348.1"/>
    <property type="molecule type" value="Genomic_DNA"/>
</dbReference>
<name>A0A6N7VD29_9FIRM</name>
<sequence>MAKYSTEFKVMVVKEYLKNTIGYSQLAKNIKYHKNA</sequence>
<evidence type="ECO:0000313" key="2">
    <source>
        <dbReference type="Proteomes" id="UP000441925"/>
    </source>
</evidence>
<proteinExistence type="predicted"/>
<dbReference type="AlphaFoldDB" id="A0A6N7VD29"/>
<organism evidence="1 2">
    <name type="scientific">Anaerococcus porci</name>
    <dbReference type="NCBI Taxonomy" id="2652269"/>
    <lineage>
        <taxon>Bacteria</taxon>
        <taxon>Bacillati</taxon>
        <taxon>Bacillota</taxon>
        <taxon>Tissierellia</taxon>
        <taxon>Tissierellales</taxon>
        <taxon>Peptoniphilaceae</taxon>
        <taxon>Anaerococcus</taxon>
    </lineage>
</organism>
<accession>A0A6N7VD29</accession>
<evidence type="ECO:0000313" key="1">
    <source>
        <dbReference type="EMBL" id="MSS77348.1"/>
    </source>
</evidence>
<dbReference type="Proteomes" id="UP000441925">
    <property type="component" value="Unassembled WGS sequence"/>
</dbReference>
<keyword evidence="2" id="KW-1185">Reference proteome</keyword>
<gene>
    <name evidence="1" type="ORF">FYJ26_02770</name>
</gene>